<feature type="domain" description="Peptidoglycan binding-like" evidence="4">
    <location>
        <begin position="130"/>
        <end position="176"/>
    </location>
</feature>
<protein>
    <submittedName>
        <fullName evidence="5">Peptidoglycan-binding protein</fullName>
    </submittedName>
</protein>
<dbReference type="EMBL" id="JABZGF010000298">
    <property type="protein sequence ID" value="MBF0967065.1"/>
    <property type="molecule type" value="Genomic_DNA"/>
</dbReference>
<dbReference type="PROSITE" id="PS51257">
    <property type="entry name" value="PROKAR_LIPOPROTEIN"/>
    <property type="match status" value="1"/>
</dbReference>
<organism evidence="5 6">
    <name type="scientific">Actinomyces bouchesdurhonensis</name>
    <dbReference type="NCBI Taxonomy" id="1852361"/>
    <lineage>
        <taxon>Bacteria</taxon>
        <taxon>Bacillati</taxon>
        <taxon>Actinomycetota</taxon>
        <taxon>Actinomycetes</taxon>
        <taxon>Actinomycetales</taxon>
        <taxon>Actinomycetaceae</taxon>
        <taxon>Actinomyces</taxon>
    </lineage>
</organism>
<evidence type="ECO:0000259" key="4">
    <source>
        <dbReference type="Pfam" id="PF01471"/>
    </source>
</evidence>
<feature type="region of interest" description="Disordered" evidence="2">
    <location>
        <begin position="244"/>
        <end position="274"/>
    </location>
</feature>
<evidence type="ECO:0000256" key="3">
    <source>
        <dbReference type="SAM" id="SignalP"/>
    </source>
</evidence>
<dbReference type="InterPro" id="IPR036365">
    <property type="entry name" value="PGBD-like_sf"/>
</dbReference>
<accession>A0A929RQ48</accession>
<feature type="signal peptide" evidence="3">
    <location>
        <begin position="1"/>
        <end position="40"/>
    </location>
</feature>
<proteinExistence type="predicted"/>
<evidence type="ECO:0000313" key="5">
    <source>
        <dbReference type="EMBL" id="MBF0967065.1"/>
    </source>
</evidence>
<dbReference type="Pfam" id="PF01471">
    <property type="entry name" value="PG_binding_1"/>
    <property type="match status" value="1"/>
</dbReference>
<dbReference type="InterPro" id="IPR002477">
    <property type="entry name" value="Peptidoglycan-bd-like"/>
</dbReference>
<evidence type="ECO:0000313" key="6">
    <source>
        <dbReference type="Proteomes" id="UP000759246"/>
    </source>
</evidence>
<keyword evidence="3" id="KW-0732">Signal</keyword>
<dbReference type="GO" id="GO:0015679">
    <property type="term" value="P:plasma membrane copper ion transport"/>
    <property type="evidence" value="ECO:0007669"/>
    <property type="project" value="TreeGrafter"/>
</dbReference>
<dbReference type="PANTHER" id="PTHR30097">
    <property type="entry name" value="CATION EFFLUX SYSTEM PROTEIN CUSB"/>
    <property type="match status" value="1"/>
</dbReference>
<feature type="compositionally biased region" description="Low complexity" evidence="2">
    <location>
        <begin position="244"/>
        <end position="253"/>
    </location>
</feature>
<reference evidence="5" key="1">
    <citation type="submission" date="2020-04" db="EMBL/GenBank/DDBJ databases">
        <title>Deep metagenomics examines the oral microbiome during advanced dental caries in children, revealing novel taxa and co-occurrences with host molecules.</title>
        <authorList>
            <person name="Baker J.L."/>
            <person name="Morton J.T."/>
            <person name="Dinis M."/>
            <person name="Alvarez R."/>
            <person name="Tran N.C."/>
            <person name="Knight R."/>
            <person name="Edlund A."/>
        </authorList>
    </citation>
    <scope>NUCLEOTIDE SEQUENCE</scope>
    <source>
        <strain evidence="5">JCVI_30_bin.13</strain>
    </source>
</reference>
<dbReference type="Gene3D" id="2.40.420.20">
    <property type="match status" value="1"/>
</dbReference>
<dbReference type="RefSeq" id="WP_423772647.1">
    <property type="nucleotide sequence ID" value="NZ_CAJZKY010000038.1"/>
</dbReference>
<evidence type="ECO:0000256" key="2">
    <source>
        <dbReference type="SAM" id="MobiDB-lite"/>
    </source>
</evidence>
<keyword evidence="1" id="KW-0813">Transport</keyword>
<dbReference type="InterPro" id="IPR036366">
    <property type="entry name" value="PGBDSf"/>
</dbReference>
<comment type="caution">
    <text evidence="5">The sequence shown here is derived from an EMBL/GenBank/DDBJ whole genome shotgun (WGS) entry which is preliminary data.</text>
</comment>
<dbReference type="AlphaFoldDB" id="A0A929RQ48"/>
<feature type="chain" id="PRO_5037027167" evidence="3">
    <location>
        <begin position="41"/>
        <end position="369"/>
    </location>
</feature>
<dbReference type="PANTHER" id="PTHR30097:SF4">
    <property type="entry name" value="SLR6042 PROTEIN"/>
    <property type="match status" value="1"/>
</dbReference>
<gene>
    <name evidence="5" type="ORF">HXK09_07930</name>
</gene>
<dbReference type="SUPFAM" id="SSF47090">
    <property type="entry name" value="PGBD-like"/>
    <property type="match status" value="1"/>
</dbReference>
<dbReference type="GO" id="GO:0060003">
    <property type="term" value="P:copper ion export"/>
    <property type="evidence" value="ECO:0007669"/>
    <property type="project" value="TreeGrafter"/>
</dbReference>
<evidence type="ECO:0000256" key="1">
    <source>
        <dbReference type="ARBA" id="ARBA00022448"/>
    </source>
</evidence>
<name>A0A929RQ48_9ACTO</name>
<dbReference type="Proteomes" id="UP000759246">
    <property type="component" value="Unassembled WGS sequence"/>
</dbReference>
<sequence length="369" mass="38272">MLHSDRSGQVRTAGSPSAFVAAALVALCALSLSACSGATANSDAPQSFDGATATITRGDLVGETTVQGNLRYADSYVQKSSFEGVVTALPTPGTTLGQGDHVYTVAGANSYLLHGAIPAWRAFDEGMSDGQDVTQLENALSELGYFEATPNAHFDWYTTAAIKRWQKALNLPQDGTLPLGSVLFAPEDLRVGALKSRVGDTATTETELFAVSSSRQIISANLKLSDQALGVVGNSVTIRLPGSATSTTGTITSVEPPTDKPGDASSSNREASKERIVPVTITPDDPSALEGLQEASVSLGFTSESRKDVLSVPLGALVALTSEQFGVEVVDEAGAVTRVPVTVGLFAGDRVEVSGDDIAEGQRVVVPNR</sequence>
<dbReference type="InterPro" id="IPR051909">
    <property type="entry name" value="MFP_Cation_Efflux"/>
</dbReference>
<dbReference type="Gene3D" id="1.10.101.10">
    <property type="entry name" value="PGBD-like superfamily/PGBD"/>
    <property type="match status" value="1"/>
</dbReference>
<dbReference type="GO" id="GO:0030313">
    <property type="term" value="C:cell envelope"/>
    <property type="evidence" value="ECO:0007669"/>
    <property type="project" value="TreeGrafter"/>
</dbReference>